<dbReference type="InterPro" id="IPR020846">
    <property type="entry name" value="MFS_dom"/>
</dbReference>
<dbReference type="PROSITE" id="PS00216">
    <property type="entry name" value="SUGAR_TRANSPORT_1"/>
    <property type="match status" value="1"/>
</dbReference>
<evidence type="ECO:0000256" key="2">
    <source>
        <dbReference type="ARBA" id="ARBA00008335"/>
    </source>
</evidence>
<dbReference type="Gene3D" id="1.20.1250.20">
    <property type="entry name" value="MFS general substrate transporter like domains"/>
    <property type="match status" value="1"/>
</dbReference>
<evidence type="ECO:0000256" key="6">
    <source>
        <dbReference type="ARBA" id="ARBA00023136"/>
    </source>
</evidence>
<dbReference type="InterPro" id="IPR005828">
    <property type="entry name" value="MFS_sugar_transport-like"/>
</dbReference>
<evidence type="ECO:0000256" key="4">
    <source>
        <dbReference type="ARBA" id="ARBA00022692"/>
    </source>
</evidence>
<keyword evidence="11" id="KW-1185">Reference proteome</keyword>
<evidence type="ECO:0000259" key="9">
    <source>
        <dbReference type="PROSITE" id="PS50850"/>
    </source>
</evidence>
<feature type="region of interest" description="Disordered" evidence="7">
    <location>
        <begin position="489"/>
        <end position="508"/>
    </location>
</feature>
<evidence type="ECO:0000256" key="8">
    <source>
        <dbReference type="SAM" id="Phobius"/>
    </source>
</evidence>
<feature type="compositionally biased region" description="Basic and acidic residues" evidence="7">
    <location>
        <begin position="498"/>
        <end position="508"/>
    </location>
</feature>
<feature type="transmembrane region" description="Helical" evidence="8">
    <location>
        <begin position="400"/>
        <end position="420"/>
    </location>
</feature>
<feature type="transmembrane region" description="Helical" evidence="8">
    <location>
        <begin position="62"/>
        <end position="83"/>
    </location>
</feature>
<dbReference type="AlphaFoldDB" id="A0A814D2F2"/>
<feature type="transmembrane region" description="Helical" evidence="8">
    <location>
        <begin position="365"/>
        <end position="388"/>
    </location>
</feature>
<proteinExistence type="inferred from homology"/>
<evidence type="ECO:0000313" key="11">
    <source>
        <dbReference type="Proteomes" id="UP000663828"/>
    </source>
</evidence>
<evidence type="ECO:0000256" key="3">
    <source>
        <dbReference type="ARBA" id="ARBA00022448"/>
    </source>
</evidence>
<dbReference type="EMBL" id="CAJNOR010000578">
    <property type="protein sequence ID" value="CAF0952427.1"/>
    <property type="molecule type" value="Genomic_DNA"/>
</dbReference>
<feature type="transmembrane region" description="Helical" evidence="8">
    <location>
        <begin position="426"/>
        <end position="449"/>
    </location>
</feature>
<reference evidence="10" key="1">
    <citation type="submission" date="2021-02" db="EMBL/GenBank/DDBJ databases">
        <authorList>
            <person name="Nowell W R."/>
        </authorList>
    </citation>
    <scope>NUCLEOTIDE SEQUENCE</scope>
</reference>
<dbReference type="Proteomes" id="UP000663828">
    <property type="component" value="Unassembled WGS sequence"/>
</dbReference>
<dbReference type="GO" id="GO:0016020">
    <property type="term" value="C:membrane"/>
    <property type="evidence" value="ECO:0007669"/>
    <property type="project" value="UniProtKB-SubCell"/>
</dbReference>
<name>A0A814D2F2_ADIRI</name>
<comment type="caution">
    <text evidence="10">The sequence shown here is derived from an EMBL/GenBank/DDBJ whole genome shotgun (WGS) entry which is preliminary data.</text>
</comment>
<protein>
    <recommendedName>
        <fullName evidence="9">Major facilitator superfamily (MFS) profile domain-containing protein</fullName>
    </recommendedName>
</protein>
<comment type="subcellular location">
    <subcellularLocation>
        <location evidence="1">Membrane</location>
        <topology evidence="1">Multi-pass membrane protein</topology>
    </subcellularLocation>
</comment>
<keyword evidence="3" id="KW-0813">Transport</keyword>
<keyword evidence="4 8" id="KW-0812">Transmembrane</keyword>
<evidence type="ECO:0000256" key="5">
    <source>
        <dbReference type="ARBA" id="ARBA00022989"/>
    </source>
</evidence>
<feature type="transmembrane region" description="Helical" evidence="8">
    <location>
        <begin position="312"/>
        <end position="333"/>
    </location>
</feature>
<sequence>MESSVTYNLEQCIDHIGFGQFQWRFGIILGLFSMTESMEMMMLSIIGPALQCYWPDLTDFQVASLTSCVFLGMMIGALFSGILADKYGRRRVGMISSVILAVSGVATAIATTYSWVLISRTVVGLAIAGETPMFILAYEYIPSFARTVCYVLANLCWSIGSILVYILGMTILPLYGWRILTLVCAFPAIMILLLICSLPESPRYYVASGQQEKAERVLQKVAAANNRPLPEGKLVDKQATEECGSIKYLFHANYRRSTVLLAYMWISSCFGYYGIVLLNTELMTLAKDTNSSHVVLNTTNSTKCHMLGTNDYMSLIFTTFGEMLGMPFLLFLIPRMGRRSICVLQFSLATVLFILLLFVPPNALTTISIITFFGRLFLNSQFIFMYVYSMEVYPTVIRSAAVGCGSTIGRIGGISAPYIAQALVKRAYHAAIGVYIVVIGLGALCAYLLPIETKGQGLKQAVVDTVDVSKPTEHVTESSRLASVDEKRTVNEGYESTMDEKTKKNITE</sequence>
<accession>A0A814D2F2</accession>
<organism evidence="10 11">
    <name type="scientific">Adineta ricciae</name>
    <name type="common">Rotifer</name>
    <dbReference type="NCBI Taxonomy" id="249248"/>
    <lineage>
        <taxon>Eukaryota</taxon>
        <taxon>Metazoa</taxon>
        <taxon>Spiralia</taxon>
        <taxon>Gnathifera</taxon>
        <taxon>Rotifera</taxon>
        <taxon>Eurotatoria</taxon>
        <taxon>Bdelloidea</taxon>
        <taxon>Adinetida</taxon>
        <taxon>Adinetidae</taxon>
        <taxon>Adineta</taxon>
    </lineage>
</organism>
<evidence type="ECO:0000256" key="1">
    <source>
        <dbReference type="ARBA" id="ARBA00004141"/>
    </source>
</evidence>
<keyword evidence="5 8" id="KW-1133">Transmembrane helix</keyword>
<feature type="domain" description="Major facilitator superfamily (MFS) profile" evidence="9">
    <location>
        <begin position="25"/>
        <end position="454"/>
    </location>
</feature>
<dbReference type="Pfam" id="PF00083">
    <property type="entry name" value="Sugar_tr"/>
    <property type="match status" value="1"/>
</dbReference>
<gene>
    <name evidence="10" type="ORF">XAT740_LOCUS10740</name>
</gene>
<feature type="transmembrane region" description="Helical" evidence="8">
    <location>
        <begin position="25"/>
        <end position="50"/>
    </location>
</feature>
<dbReference type="InterPro" id="IPR036259">
    <property type="entry name" value="MFS_trans_sf"/>
</dbReference>
<comment type="similarity">
    <text evidence="2">Belongs to the major facilitator superfamily.</text>
</comment>
<dbReference type="PANTHER" id="PTHR23511:SF5">
    <property type="entry name" value="MAJOR FACILITATOR-TYPE TRANSPORTER HXNZ-RELATED"/>
    <property type="match status" value="1"/>
</dbReference>
<keyword evidence="6 8" id="KW-0472">Membrane</keyword>
<evidence type="ECO:0000313" key="10">
    <source>
        <dbReference type="EMBL" id="CAF0952427.1"/>
    </source>
</evidence>
<dbReference type="GO" id="GO:0022857">
    <property type="term" value="F:transmembrane transporter activity"/>
    <property type="evidence" value="ECO:0007669"/>
    <property type="project" value="InterPro"/>
</dbReference>
<feature type="transmembrane region" description="Helical" evidence="8">
    <location>
        <begin position="95"/>
        <end position="116"/>
    </location>
</feature>
<feature type="transmembrane region" description="Helical" evidence="8">
    <location>
        <begin position="340"/>
        <end position="359"/>
    </location>
</feature>
<evidence type="ECO:0000256" key="7">
    <source>
        <dbReference type="SAM" id="MobiDB-lite"/>
    </source>
</evidence>
<dbReference type="InterPro" id="IPR005829">
    <property type="entry name" value="Sugar_transporter_CS"/>
</dbReference>
<feature type="transmembrane region" description="Helical" evidence="8">
    <location>
        <begin position="174"/>
        <end position="195"/>
    </location>
</feature>
<dbReference type="SUPFAM" id="SSF103473">
    <property type="entry name" value="MFS general substrate transporter"/>
    <property type="match status" value="1"/>
</dbReference>
<feature type="transmembrane region" description="Helical" evidence="8">
    <location>
        <begin position="259"/>
        <end position="278"/>
    </location>
</feature>
<feature type="transmembrane region" description="Helical" evidence="8">
    <location>
        <begin position="122"/>
        <end position="141"/>
    </location>
</feature>
<dbReference type="PROSITE" id="PS50850">
    <property type="entry name" value="MFS"/>
    <property type="match status" value="1"/>
</dbReference>
<dbReference type="PANTHER" id="PTHR23511">
    <property type="entry name" value="SYNAPTIC VESICLE GLYCOPROTEIN 2"/>
    <property type="match status" value="1"/>
</dbReference>
<feature type="transmembrane region" description="Helical" evidence="8">
    <location>
        <begin position="148"/>
        <end position="168"/>
    </location>
</feature>